<evidence type="ECO:0000313" key="3">
    <source>
        <dbReference type="Proteomes" id="UP001152795"/>
    </source>
</evidence>
<dbReference type="Proteomes" id="UP001152795">
    <property type="component" value="Unassembled WGS sequence"/>
</dbReference>
<comment type="caution">
    <text evidence="2">The sequence shown here is derived from an EMBL/GenBank/DDBJ whole genome shotgun (WGS) entry which is preliminary data.</text>
</comment>
<sequence>MDSTGRKLECVLAGNKRRCDGKVPTLTIVKVFKNAKKIIFGGFATKTWAGNDGEARAPGSFLYSLRNNDDLTAFKAPLINENDEWAISRYSVDGPTFGGGELFIPNNAVSNPNTQADFGTRYQPPHGYTANQPNTKSLLAGSSDFLPSEVEVLYLN</sequence>
<dbReference type="EMBL" id="CACRXK020002122">
    <property type="protein sequence ID" value="CAB3992779.1"/>
    <property type="molecule type" value="Genomic_DNA"/>
</dbReference>
<protein>
    <recommendedName>
        <fullName evidence="1">TLDc domain-containing protein</fullName>
    </recommendedName>
</protein>
<dbReference type="InterPro" id="IPR006571">
    <property type="entry name" value="TLDc_dom"/>
</dbReference>
<organism evidence="2 3">
    <name type="scientific">Paramuricea clavata</name>
    <name type="common">Red gorgonian</name>
    <name type="synonym">Violescent sea-whip</name>
    <dbReference type="NCBI Taxonomy" id="317549"/>
    <lineage>
        <taxon>Eukaryota</taxon>
        <taxon>Metazoa</taxon>
        <taxon>Cnidaria</taxon>
        <taxon>Anthozoa</taxon>
        <taxon>Octocorallia</taxon>
        <taxon>Malacalcyonacea</taxon>
        <taxon>Plexauridae</taxon>
        <taxon>Paramuricea</taxon>
    </lineage>
</organism>
<feature type="domain" description="TLDc" evidence="1">
    <location>
        <begin position="17"/>
        <end position="152"/>
    </location>
</feature>
<reference evidence="2" key="1">
    <citation type="submission" date="2020-04" db="EMBL/GenBank/DDBJ databases">
        <authorList>
            <person name="Alioto T."/>
            <person name="Alioto T."/>
            <person name="Gomez Garrido J."/>
        </authorList>
    </citation>
    <scope>NUCLEOTIDE SEQUENCE</scope>
    <source>
        <strain evidence="2">A484AB</strain>
    </source>
</reference>
<accession>A0A7D9HZD1</accession>
<evidence type="ECO:0000259" key="1">
    <source>
        <dbReference type="Pfam" id="PF07534"/>
    </source>
</evidence>
<dbReference type="AlphaFoldDB" id="A0A7D9HZD1"/>
<gene>
    <name evidence="2" type="ORF">PACLA_8A033108</name>
</gene>
<name>A0A7D9HZD1_PARCT</name>
<evidence type="ECO:0000313" key="2">
    <source>
        <dbReference type="EMBL" id="CAB3992779.1"/>
    </source>
</evidence>
<keyword evidence="3" id="KW-1185">Reference proteome</keyword>
<dbReference type="OrthoDB" id="5953547at2759"/>
<dbReference type="Pfam" id="PF07534">
    <property type="entry name" value="TLD"/>
    <property type="match status" value="1"/>
</dbReference>
<proteinExistence type="predicted"/>